<comment type="caution">
    <text evidence="1">The sequence shown here is derived from an EMBL/GenBank/DDBJ whole genome shotgun (WGS) entry which is preliminary data.</text>
</comment>
<sequence length="57" mass="6300">MIQTSVCVPVFAANKKRKVRPRVCYSLLTNTIQKLEELTTKSSTGVSPFSGITARSR</sequence>
<gene>
    <name evidence="1" type="ORF">BS47DRAFT_163156</name>
</gene>
<keyword evidence="2" id="KW-1185">Reference proteome</keyword>
<dbReference type="AlphaFoldDB" id="A0A9P6B7K0"/>
<protein>
    <submittedName>
        <fullName evidence="1">Uncharacterized protein</fullName>
    </submittedName>
</protein>
<organism evidence="1 2">
    <name type="scientific">Hydnum rufescens UP504</name>
    <dbReference type="NCBI Taxonomy" id="1448309"/>
    <lineage>
        <taxon>Eukaryota</taxon>
        <taxon>Fungi</taxon>
        <taxon>Dikarya</taxon>
        <taxon>Basidiomycota</taxon>
        <taxon>Agaricomycotina</taxon>
        <taxon>Agaricomycetes</taxon>
        <taxon>Cantharellales</taxon>
        <taxon>Hydnaceae</taxon>
        <taxon>Hydnum</taxon>
    </lineage>
</organism>
<evidence type="ECO:0000313" key="2">
    <source>
        <dbReference type="Proteomes" id="UP000886523"/>
    </source>
</evidence>
<name>A0A9P6B7K0_9AGAM</name>
<proteinExistence type="predicted"/>
<reference evidence="1" key="1">
    <citation type="journal article" date="2020" name="Nat. Commun.">
        <title>Large-scale genome sequencing of mycorrhizal fungi provides insights into the early evolution of symbiotic traits.</title>
        <authorList>
            <person name="Miyauchi S."/>
            <person name="Kiss E."/>
            <person name="Kuo A."/>
            <person name="Drula E."/>
            <person name="Kohler A."/>
            <person name="Sanchez-Garcia M."/>
            <person name="Morin E."/>
            <person name="Andreopoulos B."/>
            <person name="Barry K.W."/>
            <person name="Bonito G."/>
            <person name="Buee M."/>
            <person name="Carver A."/>
            <person name="Chen C."/>
            <person name="Cichocki N."/>
            <person name="Clum A."/>
            <person name="Culley D."/>
            <person name="Crous P.W."/>
            <person name="Fauchery L."/>
            <person name="Girlanda M."/>
            <person name="Hayes R.D."/>
            <person name="Keri Z."/>
            <person name="LaButti K."/>
            <person name="Lipzen A."/>
            <person name="Lombard V."/>
            <person name="Magnuson J."/>
            <person name="Maillard F."/>
            <person name="Murat C."/>
            <person name="Nolan M."/>
            <person name="Ohm R.A."/>
            <person name="Pangilinan J."/>
            <person name="Pereira M.F."/>
            <person name="Perotto S."/>
            <person name="Peter M."/>
            <person name="Pfister S."/>
            <person name="Riley R."/>
            <person name="Sitrit Y."/>
            <person name="Stielow J.B."/>
            <person name="Szollosi G."/>
            <person name="Zifcakova L."/>
            <person name="Stursova M."/>
            <person name="Spatafora J.W."/>
            <person name="Tedersoo L."/>
            <person name="Vaario L.M."/>
            <person name="Yamada A."/>
            <person name="Yan M."/>
            <person name="Wang P."/>
            <person name="Xu J."/>
            <person name="Bruns T."/>
            <person name="Baldrian P."/>
            <person name="Vilgalys R."/>
            <person name="Dunand C."/>
            <person name="Henrissat B."/>
            <person name="Grigoriev I.V."/>
            <person name="Hibbett D."/>
            <person name="Nagy L.G."/>
            <person name="Martin F.M."/>
        </authorList>
    </citation>
    <scope>NUCLEOTIDE SEQUENCE</scope>
    <source>
        <strain evidence="1">UP504</strain>
    </source>
</reference>
<dbReference type="Proteomes" id="UP000886523">
    <property type="component" value="Unassembled WGS sequence"/>
</dbReference>
<dbReference type="EMBL" id="MU128921">
    <property type="protein sequence ID" value="KAF9518867.1"/>
    <property type="molecule type" value="Genomic_DNA"/>
</dbReference>
<accession>A0A9P6B7K0</accession>
<evidence type="ECO:0000313" key="1">
    <source>
        <dbReference type="EMBL" id="KAF9518867.1"/>
    </source>
</evidence>